<gene>
    <name evidence="7" type="ORF">DJ90_6032</name>
</gene>
<keyword evidence="8" id="KW-1185">Reference proteome</keyword>
<dbReference type="InterPro" id="IPR051202">
    <property type="entry name" value="Peptidase_C40"/>
</dbReference>
<feature type="domain" description="NlpC/P60" evidence="6">
    <location>
        <begin position="170"/>
        <end position="299"/>
    </location>
</feature>
<dbReference type="PROSITE" id="PS51935">
    <property type="entry name" value="NLPC_P60"/>
    <property type="match status" value="1"/>
</dbReference>
<comment type="caution">
    <text evidence="7">The sequence shown here is derived from an EMBL/GenBank/DDBJ whole genome shotgun (WGS) entry which is preliminary data.</text>
</comment>
<evidence type="ECO:0000256" key="1">
    <source>
        <dbReference type="ARBA" id="ARBA00007074"/>
    </source>
</evidence>
<dbReference type="Gene3D" id="3.90.1720.10">
    <property type="entry name" value="endopeptidase domain like (from Nostoc punctiforme)"/>
    <property type="match status" value="1"/>
</dbReference>
<dbReference type="PROSITE" id="PS51257">
    <property type="entry name" value="PROKAR_LIPOPROTEIN"/>
    <property type="match status" value="1"/>
</dbReference>
<reference evidence="7 8" key="1">
    <citation type="submission" date="2014-04" db="EMBL/GenBank/DDBJ databases">
        <authorList>
            <person name="Bishop-Lilly K.A."/>
            <person name="Broomall S.M."/>
            <person name="Chain P.S."/>
            <person name="Chertkov O."/>
            <person name="Coyne S.R."/>
            <person name="Daligault H.E."/>
            <person name="Davenport K.W."/>
            <person name="Erkkila T."/>
            <person name="Frey K.G."/>
            <person name="Gibbons H.S."/>
            <person name="Gu W."/>
            <person name="Jaissle J."/>
            <person name="Johnson S.L."/>
            <person name="Koroleva G.I."/>
            <person name="Ladner J.T."/>
            <person name="Lo C.-C."/>
            <person name="Minogue T.D."/>
            <person name="Munk C."/>
            <person name="Palacios G.F."/>
            <person name="Redden C.L."/>
            <person name="Rosenzweig C.N."/>
            <person name="Scholz M.B."/>
            <person name="Teshima H."/>
            <person name="Xu Y."/>
        </authorList>
    </citation>
    <scope>NUCLEOTIDE SEQUENCE [LARGE SCALE GENOMIC DNA]</scope>
    <source>
        <strain evidence="7 8">8244</strain>
    </source>
</reference>
<evidence type="ECO:0000313" key="8">
    <source>
        <dbReference type="Proteomes" id="UP000029278"/>
    </source>
</evidence>
<dbReference type="AlphaFoldDB" id="A0A090ZD63"/>
<dbReference type="SUPFAM" id="SSF54001">
    <property type="entry name" value="Cysteine proteinases"/>
    <property type="match status" value="1"/>
</dbReference>
<dbReference type="GeneID" id="77006636"/>
<dbReference type="PANTHER" id="PTHR47053:SF1">
    <property type="entry name" value="MUREIN DD-ENDOPEPTIDASE MEPH-RELATED"/>
    <property type="match status" value="1"/>
</dbReference>
<keyword evidence="5" id="KW-0732">Signal</keyword>
<name>A0A090ZD63_PAEMA</name>
<dbReference type="RefSeq" id="WP_036622122.1">
    <property type="nucleotide sequence ID" value="NZ_JAKOBR010000071.1"/>
</dbReference>
<protein>
    <submittedName>
        <fullName evidence="7">NlpC/P60 family protein</fullName>
    </submittedName>
</protein>
<evidence type="ECO:0000256" key="2">
    <source>
        <dbReference type="ARBA" id="ARBA00022670"/>
    </source>
</evidence>
<dbReference type="PANTHER" id="PTHR47053">
    <property type="entry name" value="MUREIN DD-ENDOPEPTIDASE MEPH-RELATED"/>
    <property type="match status" value="1"/>
</dbReference>
<evidence type="ECO:0000256" key="3">
    <source>
        <dbReference type="ARBA" id="ARBA00022801"/>
    </source>
</evidence>
<keyword evidence="4" id="KW-0788">Thiol protease</keyword>
<accession>A0A090ZD63</accession>
<keyword evidence="2" id="KW-0645">Protease</keyword>
<evidence type="ECO:0000259" key="6">
    <source>
        <dbReference type="PROSITE" id="PS51935"/>
    </source>
</evidence>
<dbReference type="InterPro" id="IPR038765">
    <property type="entry name" value="Papain-like_cys_pep_sf"/>
</dbReference>
<feature type="chain" id="PRO_5039485153" evidence="5">
    <location>
        <begin position="23"/>
        <end position="299"/>
    </location>
</feature>
<evidence type="ECO:0000256" key="5">
    <source>
        <dbReference type="SAM" id="SignalP"/>
    </source>
</evidence>
<dbReference type="Proteomes" id="UP000029278">
    <property type="component" value="Unassembled WGS sequence"/>
</dbReference>
<sequence>MRISVWKTILCSLLASVLLTTAVSCGNKAGPEANSVPPAASTPVRTEAFTDVRGTQWIPLSQVADTLGLRALETDSSARIGYTDVMFEVQPSQRHAVSFGKPVSLPQAPIRQNGELYMTTASVSALLQSKAVVDPLSGRLNIGPINADGGVAEKNPQIGESNRYGILGVAEHRGEMVAYAKSFLGVPYEFGAAPYEQSKAFDCSSFTRHVFKKFGQDLPRLARDQAKEGIPVTRDNLQTGDLIFFTVPGRFETDNIPGHVGIYIGNGQFIHTWGDPGVEISPLDTGHWSSVILSMRRMR</sequence>
<proteinExistence type="inferred from homology"/>
<dbReference type="Pfam" id="PF00877">
    <property type="entry name" value="NLPC_P60"/>
    <property type="match status" value="1"/>
</dbReference>
<evidence type="ECO:0000256" key="4">
    <source>
        <dbReference type="ARBA" id="ARBA00022807"/>
    </source>
</evidence>
<dbReference type="GO" id="GO:0006508">
    <property type="term" value="P:proteolysis"/>
    <property type="evidence" value="ECO:0007669"/>
    <property type="project" value="UniProtKB-KW"/>
</dbReference>
<evidence type="ECO:0000313" key="7">
    <source>
        <dbReference type="EMBL" id="KFN09254.1"/>
    </source>
</evidence>
<dbReference type="PATRIC" id="fig|44252.3.peg.2444"/>
<dbReference type="InterPro" id="IPR000064">
    <property type="entry name" value="NLP_P60_dom"/>
</dbReference>
<comment type="similarity">
    <text evidence="1">Belongs to the peptidase C40 family.</text>
</comment>
<dbReference type="EMBL" id="JMQA01000023">
    <property type="protein sequence ID" value="KFN09254.1"/>
    <property type="molecule type" value="Genomic_DNA"/>
</dbReference>
<dbReference type="OrthoDB" id="9813118at2"/>
<dbReference type="HOGENOM" id="CLU_890940_0_0_9"/>
<feature type="signal peptide" evidence="5">
    <location>
        <begin position="1"/>
        <end position="22"/>
    </location>
</feature>
<dbReference type="GO" id="GO:0008234">
    <property type="term" value="F:cysteine-type peptidase activity"/>
    <property type="evidence" value="ECO:0007669"/>
    <property type="project" value="UniProtKB-KW"/>
</dbReference>
<keyword evidence="3" id="KW-0378">Hydrolase</keyword>
<dbReference type="STRING" id="44252.DJ90_6032"/>
<organism evidence="7 8">
    <name type="scientific">Paenibacillus macerans</name>
    <name type="common">Bacillus macerans</name>
    <dbReference type="NCBI Taxonomy" id="44252"/>
    <lineage>
        <taxon>Bacteria</taxon>
        <taxon>Bacillati</taxon>
        <taxon>Bacillota</taxon>
        <taxon>Bacilli</taxon>
        <taxon>Bacillales</taxon>
        <taxon>Paenibacillaceae</taxon>
        <taxon>Paenibacillus</taxon>
    </lineage>
</organism>